<comment type="caution">
    <text evidence="1">The sequence shown here is derived from an EMBL/GenBank/DDBJ whole genome shotgun (WGS) entry which is preliminary data.</text>
</comment>
<keyword evidence="2" id="KW-1185">Reference proteome</keyword>
<gene>
    <name evidence="1" type="ORF">BDM02DRAFT_3090662</name>
</gene>
<protein>
    <submittedName>
        <fullName evidence="1">Uncharacterized protein</fullName>
    </submittedName>
</protein>
<sequence>MSLNGDPLDEDYVRTRLKQPPFVTIDGVLNIRDLGSYPTADPSLIIKPSFMYRSGEVSGITGEGKSQLKSLGITHIFDLRSDPEMAKWQSPIPQIDGVEVIHAPVFKNEDYSPEMMAKKFKLYSTNKTEAFMELYTQIMDNAGPSFRTILRHIRDNPNSSCIFHCTAGKDRTGILAALLLNLAGVDDQIIAEDYALTRVGREPAREKIMTRLREEPLFASNNEAALNMFSCRPDTMLAFLSLLKERYGGVEGYLKDVIQLTDGDISTIRSNILAPRTS</sequence>
<reference evidence="1" key="1">
    <citation type="submission" date="2019-10" db="EMBL/GenBank/DDBJ databases">
        <authorList>
            <consortium name="DOE Joint Genome Institute"/>
            <person name="Kuo A."/>
            <person name="Miyauchi S."/>
            <person name="Kiss E."/>
            <person name="Drula E."/>
            <person name="Kohler A."/>
            <person name="Sanchez-Garcia M."/>
            <person name="Andreopoulos B."/>
            <person name="Barry K.W."/>
            <person name="Bonito G."/>
            <person name="Buee M."/>
            <person name="Carver A."/>
            <person name="Chen C."/>
            <person name="Cichocki N."/>
            <person name="Clum A."/>
            <person name="Culley D."/>
            <person name="Crous P.W."/>
            <person name="Fauchery L."/>
            <person name="Girlanda M."/>
            <person name="Hayes R."/>
            <person name="Keri Z."/>
            <person name="Labutti K."/>
            <person name="Lipzen A."/>
            <person name="Lombard V."/>
            <person name="Magnuson J."/>
            <person name="Maillard F."/>
            <person name="Morin E."/>
            <person name="Murat C."/>
            <person name="Nolan M."/>
            <person name="Ohm R."/>
            <person name="Pangilinan J."/>
            <person name="Pereira M."/>
            <person name="Perotto S."/>
            <person name="Peter M."/>
            <person name="Riley R."/>
            <person name="Sitrit Y."/>
            <person name="Stielow B."/>
            <person name="Szollosi G."/>
            <person name="Zifcakova L."/>
            <person name="Stursova M."/>
            <person name="Spatafora J.W."/>
            <person name="Tedersoo L."/>
            <person name="Vaario L.-M."/>
            <person name="Yamada A."/>
            <person name="Yan M."/>
            <person name="Wang P."/>
            <person name="Xu J."/>
            <person name="Bruns T."/>
            <person name="Baldrian P."/>
            <person name="Vilgalys R."/>
            <person name="Henrissat B."/>
            <person name="Grigoriev I.V."/>
            <person name="Hibbett D."/>
            <person name="Nagy L.G."/>
            <person name="Martin F.M."/>
        </authorList>
    </citation>
    <scope>NUCLEOTIDE SEQUENCE</scope>
    <source>
        <strain evidence="1">P2</strain>
    </source>
</reference>
<dbReference type="EMBL" id="MU117973">
    <property type="protein sequence ID" value="KAF9651766.1"/>
    <property type="molecule type" value="Genomic_DNA"/>
</dbReference>
<name>A0ACB6ZRM4_THEGA</name>
<proteinExistence type="predicted"/>
<dbReference type="Proteomes" id="UP000886501">
    <property type="component" value="Unassembled WGS sequence"/>
</dbReference>
<organism evidence="1 2">
    <name type="scientific">Thelephora ganbajun</name>
    <name type="common">Ganba fungus</name>
    <dbReference type="NCBI Taxonomy" id="370292"/>
    <lineage>
        <taxon>Eukaryota</taxon>
        <taxon>Fungi</taxon>
        <taxon>Dikarya</taxon>
        <taxon>Basidiomycota</taxon>
        <taxon>Agaricomycotina</taxon>
        <taxon>Agaricomycetes</taxon>
        <taxon>Thelephorales</taxon>
        <taxon>Thelephoraceae</taxon>
        <taxon>Thelephora</taxon>
    </lineage>
</organism>
<evidence type="ECO:0000313" key="2">
    <source>
        <dbReference type="Proteomes" id="UP000886501"/>
    </source>
</evidence>
<accession>A0ACB6ZRM4</accession>
<evidence type="ECO:0000313" key="1">
    <source>
        <dbReference type="EMBL" id="KAF9651766.1"/>
    </source>
</evidence>
<reference evidence="1" key="2">
    <citation type="journal article" date="2020" name="Nat. Commun.">
        <title>Large-scale genome sequencing of mycorrhizal fungi provides insights into the early evolution of symbiotic traits.</title>
        <authorList>
            <person name="Miyauchi S."/>
            <person name="Kiss E."/>
            <person name="Kuo A."/>
            <person name="Drula E."/>
            <person name="Kohler A."/>
            <person name="Sanchez-Garcia M."/>
            <person name="Morin E."/>
            <person name="Andreopoulos B."/>
            <person name="Barry K.W."/>
            <person name="Bonito G."/>
            <person name="Buee M."/>
            <person name="Carver A."/>
            <person name="Chen C."/>
            <person name="Cichocki N."/>
            <person name="Clum A."/>
            <person name="Culley D."/>
            <person name="Crous P.W."/>
            <person name="Fauchery L."/>
            <person name="Girlanda M."/>
            <person name="Hayes R.D."/>
            <person name="Keri Z."/>
            <person name="LaButti K."/>
            <person name="Lipzen A."/>
            <person name="Lombard V."/>
            <person name="Magnuson J."/>
            <person name="Maillard F."/>
            <person name="Murat C."/>
            <person name="Nolan M."/>
            <person name="Ohm R.A."/>
            <person name="Pangilinan J."/>
            <person name="Pereira M.F."/>
            <person name="Perotto S."/>
            <person name="Peter M."/>
            <person name="Pfister S."/>
            <person name="Riley R."/>
            <person name="Sitrit Y."/>
            <person name="Stielow J.B."/>
            <person name="Szollosi G."/>
            <person name="Zifcakova L."/>
            <person name="Stursova M."/>
            <person name="Spatafora J.W."/>
            <person name="Tedersoo L."/>
            <person name="Vaario L.M."/>
            <person name="Yamada A."/>
            <person name="Yan M."/>
            <person name="Wang P."/>
            <person name="Xu J."/>
            <person name="Bruns T."/>
            <person name="Baldrian P."/>
            <person name="Vilgalys R."/>
            <person name="Dunand C."/>
            <person name="Henrissat B."/>
            <person name="Grigoriev I.V."/>
            <person name="Hibbett D."/>
            <person name="Nagy L.G."/>
            <person name="Martin F.M."/>
        </authorList>
    </citation>
    <scope>NUCLEOTIDE SEQUENCE</scope>
    <source>
        <strain evidence="1">P2</strain>
    </source>
</reference>